<keyword evidence="1" id="KW-0812">Transmembrane</keyword>
<organism evidence="2 3">
    <name type="scientific">Streptomyces globisporus</name>
    <dbReference type="NCBI Taxonomy" id="1908"/>
    <lineage>
        <taxon>Bacteria</taxon>
        <taxon>Bacillati</taxon>
        <taxon>Actinomycetota</taxon>
        <taxon>Actinomycetes</taxon>
        <taxon>Kitasatosporales</taxon>
        <taxon>Streptomycetaceae</taxon>
        <taxon>Streptomyces</taxon>
    </lineage>
</organism>
<dbReference type="AlphaFoldDB" id="A0A423UTD2"/>
<dbReference type="Proteomes" id="UP000285596">
    <property type="component" value="Unassembled WGS sequence"/>
</dbReference>
<proteinExistence type="predicted"/>
<sequence>MHWAVRQEFDRRAGARVAWGVGLSAVAAGLLLWLGYLLLAPYTVASSPSRDLECESPLAYGRSHTSPSLCAGERDWPELVGILALSVPTAVAGAALVVSGTSRRRTSAHVFAILEMQASEERARGKK</sequence>
<feature type="transmembrane region" description="Helical" evidence="1">
    <location>
        <begin position="79"/>
        <end position="98"/>
    </location>
</feature>
<evidence type="ECO:0000256" key="1">
    <source>
        <dbReference type="SAM" id="Phobius"/>
    </source>
</evidence>
<dbReference type="RefSeq" id="WP_118905549.1">
    <property type="nucleotide sequence ID" value="NZ_QWFA01000179.1"/>
</dbReference>
<keyword evidence="1" id="KW-0472">Membrane</keyword>
<protein>
    <submittedName>
        <fullName evidence="2">Uncharacterized protein</fullName>
    </submittedName>
</protein>
<keyword evidence="1" id="KW-1133">Transmembrane helix</keyword>
<evidence type="ECO:0000313" key="2">
    <source>
        <dbReference type="EMBL" id="ROV65582.1"/>
    </source>
</evidence>
<comment type="caution">
    <text evidence="2">The sequence shown here is derived from an EMBL/GenBank/DDBJ whole genome shotgun (WGS) entry which is preliminary data.</text>
</comment>
<reference evidence="2 3" key="1">
    <citation type="submission" date="2018-08" db="EMBL/GenBank/DDBJ databases">
        <title>Streptomyces globisporus 1912-4Crt, whole genome shotgun sequence.</title>
        <authorList>
            <person name="Matselyukh B."/>
        </authorList>
    </citation>
    <scope>NUCLEOTIDE SEQUENCE [LARGE SCALE GENOMIC DNA]</scope>
    <source>
        <strain evidence="2 3">1912-4Crt</strain>
    </source>
</reference>
<evidence type="ECO:0000313" key="3">
    <source>
        <dbReference type="Proteomes" id="UP000285596"/>
    </source>
</evidence>
<feature type="transmembrane region" description="Helical" evidence="1">
    <location>
        <begin position="17"/>
        <end position="39"/>
    </location>
</feature>
<accession>A0A423UTD2</accession>
<dbReference type="EMBL" id="QWFA01000179">
    <property type="protein sequence ID" value="ROV65582.1"/>
    <property type="molecule type" value="Genomic_DNA"/>
</dbReference>
<name>A0A423UTD2_STRGL</name>
<gene>
    <name evidence="2" type="ORF">D3105_26675</name>
</gene>